<organism evidence="1">
    <name type="scientific">marine sediment metagenome</name>
    <dbReference type="NCBI Taxonomy" id="412755"/>
    <lineage>
        <taxon>unclassified sequences</taxon>
        <taxon>metagenomes</taxon>
        <taxon>ecological metagenomes</taxon>
    </lineage>
</organism>
<comment type="caution">
    <text evidence="1">The sequence shown here is derived from an EMBL/GenBank/DDBJ whole genome shotgun (WGS) entry which is preliminary data.</text>
</comment>
<name>X1SM83_9ZZZZ</name>
<dbReference type="AlphaFoldDB" id="X1SM83"/>
<gene>
    <name evidence="1" type="ORF">S12H4_38667</name>
</gene>
<evidence type="ECO:0000313" key="1">
    <source>
        <dbReference type="EMBL" id="GAI94038.1"/>
    </source>
</evidence>
<reference evidence="1" key="1">
    <citation type="journal article" date="2014" name="Front. Microbiol.">
        <title>High frequency of phylogenetically diverse reductive dehalogenase-homologous genes in deep subseafloor sedimentary metagenomes.</title>
        <authorList>
            <person name="Kawai M."/>
            <person name="Futagami T."/>
            <person name="Toyoda A."/>
            <person name="Takaki Y."/>
            <person name="Nishi S."/>
            <person name="Hori S."/>
            <person name="Arai W."/>
            <person name="Tsubouchi T."/>
            <person name="Morono Y."/>
            <person name="Uchiyama I."/>
            <person name="Ito T."/>
            <person name="Fujiyama A."/>
            <person name="Inagaki F."/>
            <person name="Takami H."/>
        </authorList>
    </citation>
    <scope>NUCLEOTIDE SEQUENCE</scope>
    <source>
        <strain evidence="1">Expedition CK06-06</strain>
    </source>
</reference>
<protein>
    <submittedName>
        <fullName evidence="1">Uncharacterized protein</fullName>
    </submittedName>
</protein>
<dbReference type="EMBL" id="BARW01023295">
    <property type="protein sequence ID" value="GAI94038.1"/>
    <property type="molecule type" value="Genomic_DNA"/>
</dbReference>
<feature type="non-terminal residue" evidence="1">
    <location>
        <position position="1"/>
    </location>
</feature>
<proteinExistence type="predicted"/>
<accession>X1SM83</accession>
<sequence>HAGTYEFGYGAALATVLVIVQTNKVPLKTIVHISKTHNSGHNSGGNKEDCSK</sequence>